<reference evidence="2" key="1">
    <citation type="submission" date="2018-11" db="EMBL/GenBank/DDBJ databases">
        <authorList>
            <consortium name="Pathogen Informatics"/>
        </authorList>
    </citation>
    <scope>NUCLEOTIDE SEQUENCE</scope>
</reference>
<dbReference type="GO" id="GO:0000380">
    <property type="term" value="P:alternative mRNA splicing, via spliceosome"/>
    <property type="evidence" value="ECO:0007669"/>
    <property type="project" value="TreeGrafter"/>
</dbReference>
<dbReference type="InterPro" id="IPR051974">
    <property type="entry name" value="PUF60_regulator"/>
</dbReference>
<feature type="compositionally biased region" description="Polar residues" evidence="1">
    <location>
        <begin position="220"/>
        <end position="235"/>
    </location>
</feature>
<evidence type="ECO:0000313" key="2">
    <source>
        <dbReference type="EMBL" id="VEL13272.1"/>
    </source>
</evidence>
<evidence type="ECO:0000313" key="3">
    <source>
        <dbReference type="Proteomes" id="UP000784294"/>
    </source>
</evidence>
<evidence type="ECO:0008006" key="4">
    <source>
        <dbReference type="Google" id="ProtNLM"/>
    </source>
</evidence>
<dbReference type="GO" id="GO:0071011">
    <property type="term" value="C:precatalytic spliceosome"/>
    <property type="evidence" value="ECO:0007669"/>
    <property type="project" value="TreeGrafter"/>
</dbReference>
<name>A0A448WJL9_9PLAT</name>
<dbReference type="GO" id="GO:0071013">
    <property type="term" value="C:catalytic step 2 spliceosome"/>
    <property type="evidence" value="ECO:0007669"/>
    <property type="project" value="TreeGrafter"/>
</dbReference>
<dbReference type="InterPro" id="IPR012677">
    <property type="entry name" value="Nucleotide-bd_a/b_plait_sf"/>
</dbReference>
<dbReference type="OrthoDB" id="20943at2759"/>
<dbReference type="Proteomes" id="UP000784294">
    <property type="component" value="Unassembled WGS sequence"/>
</dbReference>
<dbReference type="GO" id="GO:0003723">
    <property type="term" value="F:RNA binding"/>
    <property type="evidence" value="ECO:0007669"/>
    <property type="project" value="TreeGrafter"/>
</dbReference>
<dbReference type="PANTHER" id="PTHR47330:SF1">
    <property type="entry name" value="POLY(U)-BINDING-SPLICING FACTOR PUF60"/>
    <property type="match status" value="1"/>
</dbReference>
<dbReference type="SUPFAM" id="SSF54928">
    <property type="entry name" value="RNA-binding domain, RBD"/>
    <property type="match status" value="1"/>
</dbReference>
<gene>
    <name evidence="2" type="ORF">PXEA_LOCUS6712</name>
</gene>
<dbReference type="InterPro" id="IPR035979">
    <property type="entry name" value="RBD_domain_sf"/>
</dbReference>
<dbReference type="Gene3D" id="3.30.70.330">
    <property type="match status" value="1"/>
</dbReference>
<keyword evidence="3" id="KW-1185">Reference proteome</keyword>
<dbReference type="PANTHER" id="PTHR47330">
    <property type="entry name" value="POLY(U)-BINDING-SPLICING FACTOR PUF60-B-RELATED"/>
    <property type="match status" value="1"/>
</dbReference>
<accession>A0A448WJL9</accession>
<feature type="region of interest" description="Disordered" evidence="1">
    <location>
        <begin position="220"/>
        <end position="242"/>
    </location>
</feature>
<feature type="non-terminal residue" evidence="2">
    <location>
        <position position="1"/>
    </location>
</feature>
<dbReference type="EMBL" id="CAAALY010017271">
    <property type="protein sequence ID" value="VEL13272.1"/>
    <property type="molecule type" value="Genomic_DNA"/>
</dbReference>
<organism evidence="2 3">
    <name type="scientific">Protopolystoma xenopodis</name>
    <dbReference type="NCBI Taxonomy" id="117903"/>
    <lineage>
        <taxon>Eukaryota</taxon>
        <taxon>Metazoa</taxon>
        <taxon>Spiralia</taxon>
        <taxon>Lophotrochozoa</taxon>
        <taxon>Platyhelminthes</taxon>
        <taxon>Monogenea</taxon>
        <taxon>Polyopisthocotylea</taxon>
        <taxon>Polystomatidea</taxon>
        <taxon>Polystomatidae</taxon>
        <taxon>Protopolystoma</taxon>
    </lineage>
</organism>
<dbReference type="GO" id="GO:0006376">
    <property type="term" value="P:mRNA splice site recognition"/>
    <property type="evidence" value="ECO:0007669"/>
    <property type="project" value="TreeGrafter"/>
</dbReference>
<dbReference type="AlphaFoldDB" id="A0A448WJL9"/>
<dbReference type="GO" id="GO:0000381">
    <property type="term" value="P:regulation of alternative mRNA splicing, via spliceosome"/>
    <property type="evidence" value="ECO:0007669"/>
    <property type="project" value="TreeGrafter"/>
</dbReference>
<evidence type="ECO:0000256" key="1">
    <source>
        <dbReference type="SAM" id="MobiDB-lite"/>
    </source>
</evidence>
<protein>
    <recommendedName>
        <fullName evidence="4">RRM domain-containing protein</fullName>
    </recommendedName>
</protein>
<proteinExistence type="predicted"/>
<sequence>LEPDPKAIGKHRGFGYIDFKFEQAAIDAVSSMNLFQLAGQQLRVCRALLPRGCPLPGSPAALLAATCGSGSPSGVVAEPTAASRSGLAACLAAVAAANATISGSVGGVAAQLAAKASGPGSGLTAIGSAVVAAGGGAANLTLNGLSGLSSTPSPSVTTGFSSSSPAVALPPPGIFIPTVSSLSTLPSLASAIVDSLIYEPSTPTVSADQSPLASIPPHLTQAQMEGSPSGTQEGVPTSPGELLHGKALFL</sequence>
<comment type="caution">
    <text evidence="2">The sequence shown here is derived from an EMBL/GenBank/DDBJ whole genome shotgun (WGS) entry which is preliminary data.</text>
</comment>